<evidence type="ECO:0000256" key="1">
    <source>
        <dbReference type="SAM" id="Phobius"/>
    </source>
</evidence>
<keyword evidence="1" id="KW-0472">Membrane</keyword>
<dbReference type="RefSeq" id="XP_009543290.1">
    <property type="nucleotide sequence ID" value="XM_009544995.1"/>
</dbReference>
<protein>
    <submittedName>
        <fullName evidence="2">Glycosyltransferase family 8 protein</fullName>
    </submittedName>
</protein>
<dbReference type="AlphaFoldDB" id="W4KHH4"/>
<dbReference type="GO" id="GO:0016757">
    <property type="term" value="F:glycosyltransferase activity"/>
    <property type="evidence" value="ECO:0007669"/>
    <property type="project" value="InterPro"/>
</dbReference>
<dbReference type="InterPro" id="IPR002495">
    <property type="entry name" value="Glyco_trans_8"/>
</dbReference>
<gene>
    <name evidence="2" type="ORF">HETIRDRAFT_63265</name>
</gene>
<dbReference type="PANTHER" id="PTHR11183">
    <property type="entry name" value="GLYCOGENIN SUBFAMILY MEMBER"/>
    <property type="match status" value="1"/>
</dbReference>
<evidence type="ECO:0000313" key="2">
    <source>
        <dbReference type="EMBL" id="ETW84526.1"/>
    </source>
</evidence>
<evidence type="ECO:0000313" key="3">
    <source>
        <dbReference type="Proteomes" id="UP000030671"/>
    </source>
</evidence>
<dbReference type="InParanoid" id="W4KHH4"/>
<organism evidence="2 3">
    <name type="scientific">Heterobasidion irregulare (strain TC 32-1)</name>
    <dbReference type="NCBI Taxonomy" id="747525"/>
    <lineage>
        <taxon>Eukaryota</taxon>
        <taxon>Fungi</taxon>
        <taxon>Dikarya</taxon>
        <taxon>Basidiomycota</taxon>
        <taxon>Agaricomycotina</taxon>
        <taxon>Agaricomycetes</taxon>
        <taxon>Russulales</taxon>
        <taxon>Bondarzewiaceae</taxon>
        <taxon>Heterobasidion</taxon>
        <taxon>Heterobasidion annosum species complex</taxon>
    </lineage>
</organism>
<dbReference type="InterPro" id="IPR050587">
    <property type="entry name" value="GNT1/Glycosyltrans_8"/>
</dbReference>
<keyword evidence="1" id="KW-1133">Transmembrane helix</keyword>
<reference evidence="2 3" key="1">
    <citation type="journal article" date="2012" name="New Phytol.">
        <title>Insight into trade-off between wood decay and parasitism from the genome of a fungal forest pathogen.</title>
        <authorList>
            <person name="Olson A."/>
            <person name="Aerts A."/>
            <person name="Asiegbu F."/>
            <person name="Belbahri L."/>
            <person name="Bouzid O."/>
            <person name="Broberg A."/>
            <person name="Canback B."/>
            <person name="Coutinho P.M."/>
            <person name="Cullen D."/>
            <person name="Dalman K."/>
            <person name="Deflorio G."/>
            <person name="van Diepen L.T."/>
            <person name="Dunand C."/>
            <person name="Duplessis S."/>
            <person name="Durling M."/>
            <person name="Gonthier P."/>
            <person name="Grimwood J."/>
            <person name="Fossdal C.G."/>
            <person name="Hansson D."/>
            <person name="Henrissat B."/>
            <person name="Hietala A."/>
            <person name="Himmelstrand K."/>
            <person name="Hoffmeister D."/>
            <person name="Hogberg N."/>
            <person name="James T.Y."/>
            <person name="Karlsson M."/>
            <person name="Kohler A."/>
            <person name="Kues U."/>
            <person name="Lee Y.H."/>
            <person name="Lin Y.C."/>
            <person name="Lind M."/>
            <person name="Lindquist E."/>
            <person name="Lombard V."/>
            <person name="Lucas S."/>
            <person name="Lunden K."/>
            <person name="Morin E."/>
            <person name="Murat C."/>
            <person name="Park J."/>
            <person name="Raffaello T."/>
            <person name="Rouze P."/>
            <person name="Salamov A."/>
            <person name="Schmutz J."/>
            <person name="Solheim H."/>
            <person name="Stahlberg J."/>
            <person name="Velez H."/>
            <person name="de Vries R.P."/>
            <person name="Wiebenga A."/>
            <person name="Woodward S."/>
            <person name="Yakovlev I."/>
            <person name="Garbelotto M."/>
            <person name="Martin F."/>
            <person name="Grigoriev I.V."/>
            <person name="Stenlid J."/>
        </authorList>
    </citation>
    <scope>NUCLEOTIDE SEQUENCE [LARGE SCALE GENOMIC DNA]</scope>
    <source>
        <strain evidence="2 3">TC 32-1</strain>
    </source>
</reference>
<dbReference type="eggNOG" id="KOG1950">
    <property type="taxonomic scope" value="Eukaryota"/>
</dbReference>
<dbReference type="HOGENOM" id="CLU_077164_0_0_1"/>
<dbReference type="Pfam" id="PF01501">
    <property type="entry name" value="Glyco_transf_8"/>
    <property type="match status" value="1"/>
</dbReference>
<proteinExistence type="predicted"/>
<dbReference type="KEGG" id="hir:HETIRDRAFT_63265"/>
<dbReference type="STRING" id="747525.W4KHH4"/>
<dbReference type="InterPro" id="IPR029044">
    <property type="entry name" value="Nucleotide-diphossugar_trans"/>
</dbReference>
<dbReference type="GeneID" id="20678632"/>
<feature type="transmembrane region" description="Helical" evidence="1">
    <location>
        <begin position="26"/>
        <end position="50"/>
    </location>
</feature>
<dbReference type="Gene3D" id="3.90.550.10">
    <property type="entry name" value="Spore Coat Polysaccharide Biosynthesis Protein SpsA, Chain A"/>
    <property type="match status" value="1"/>
</dbReference>
<sequence length="362" mass="40900">MTNSHSDYIPLFNGNPAAYSKGRQRWFWGLCTGLGFLALINIAVLAKFFLSSKSVATPLDDYQILKPKFTTGRQDRISTNPTDPSTRAVVSSLYTDSFAYPVATLGHSISASNVTARRILMYIPSQVSEHALCIVRSAGWELHPVARIAPPHEGHGVGSRFEDQYTKLNLWGLDRLGIESAVYLDADTLVRKPFDELFDLPFEFAAVPDVFPDDKDGGFKLGFNAGVLVLRPNNDTLVNMIATLEHARYLPGEAEQAFLNLYYGGEALRLPYVYNSNLAIKLRSTELWKAMMDDIRVVHYTTVKPFDFLGKEVPSLERAKELLESRKAERGGIFREELGWWEETWKKTLREPELQKCLEQRS</sequence>
<dbReference type="Proteomes" id="UP000030671">
    <property type="component" value="Unassembled WGS sequence"/>
</dbReference>
<accession>W4KHH4</accession>
<keyword evidence="1" id="KW-0812">Transmembrane</keyword>
<keyword evidence="2" id="KW-0808">Transferase</keyword>
<name>W4KHH4_HETIT</name>
<dbReference type="OrthoDB" id="2014201at2759"/>
<dbReference type="EMBL" id="KI925456">
    <property type="protein sequence ID" value="ETW84526.1"/>
    <property type="molecule type" value="Genomic_DNA"/>
</dbReference>
<keyword evidence="3" id="KW-1185">Reference proteome</keyword>
<dbReference type="SUPFAM" id="SSF53448">
    <property type="entry name" value="Nucleotide-diphospho-sugar transferases"/>
    <property type="match status" value="1"/>
</dbReference>